<evidence type="ECO:0000256" key="2">
    <source>
        <dbReference type="ARBA" id="ARBA00023210"/>
    </source>
</evidence>
<comment type="similarity">
    <text evidence="3">Belongs to the ZapB family.</text>
</comment>
<dbReference type="HAMAP" id="MF_01196">
    <property type="entry name" value="ZapB"/>
    <property type="match status" value="1"/>
</dbReference>
<dbReference type="SUPFAM" id="SSF90257">
    <property type="entry name" value="Myosin rod fragments"/>
    <property type="match status" value="1"/>
</dbReference>
<dbReference type="GO" id="GO:0005737">
    <property type="term" value="C:cytoplasm"/>
    <property type="evidence" value="ECO:0007669"/>
    <property type="project" value="UniProtKB-SubCell"/>
</dbReference>
<evidence type="ECO:0000313" key="5">
    <source>
        <dbReference type="Proteomes" id="UP000295565"/>
    </source>
</evidence>
<dbReference type="InterPro" id="IPR009252">
    <property type="entry name" value="Cell_div_ZapB"/>
</dbReference>
<dbReference type="GO" id="GO:0043093">
    <property type="term" value="P:FtsZ-dependent cytokinesis"/>
    <property type="evidence" value="ECO:0007669"/>
    <property type="project" value="UniProtKB-UniRule"/>
</dbReference>
<accession>A0A4R1J8V5</accession>
<comment type="function">
    <text evidence="3">Non-essential, abundant cell division factor that is required for proper Z-ring formation. It is recruited early to the divisome by direct interaction with FtsZ, stimulating Z-ring assembly and thereby promoting cell division earlier in the cell cycle. Its recruitment to the Z-ring requires functional FtsA or ZipA.</text>
</comment>
<dbReference type="AlphaFoldDB" id="A0A4R1J8V5"/>
<dbReference type="RefSeq" id="WP_131914119.1">
    <property type="nucleotide sequence ID" value="NZ_OU594967.1"/>
</dbReference>
<proteinExistence type="inferred from homology"/>
<dbReference type="Pfam" id="PF06005">
    <property type="entry name" value="ZapB"/>
    <property type="match status" value="1"/>
</dbReference>
<sequence length="69" mass="8152">MSFELLEELEAKIQAAVENIELLRMEIDELKEQNSQLSDENNRLHQEQQAWQDRLKSLLGRINNVNSEE</sequence>
<comment type="subcellular location">
    <subcellularLocation>
        <location evidence="3">Cytoplasm</location>
    </subcellularLocation>
    <text evidence="3">Localizes to the septum at mid-cell, in a FtsZ-like pattern.</text>
</comment>
<evidence type="ECO:0000256" key="1">
    <source>
        <dbReference type="ARBA" id="ARBA00023054"/>
    </source>
</evidence>
<dbReference type="EMBL" id="SMGD01000017">
    <property type="protein sequence ID" value="TCK46794.1"/>
    <property type="molecule type" value="Genomic_DNA"/>
</dbReference>
<gene>
    <name evidence="3" type="primary">zapB</name>
    <name evidence="4" type="ORF">EV690_3382</name>
</gene>
<dbReference type="GO" id="GO:0000917">
    <property type="term" value="P:division septum assembly"/>
    <property type="evidence" value="ECO:0007669"/>
    <property type="project" value="UniProtKB-KW"/>
</dbReference>
<name>A0A4R1J8V5_9GAMM</name>
<reference evidence="4 5" key="1">
    <citation type="submission" date="2019-03" db="EMBL/GenBank/DDBJ databases">
        <title>Genomic Encyclopedia of Type Strains, Phase IV (KMG-IV): sequencing the most valuable type-strain genomes for metagenomic binning, comparative biology and taxonomic classification.</title>
        <authorList>
            <person name="Goeker M."/>
        </authorList>
    </citation>
    <scope>NUCLEOTIDE SEQUENCE [LARGE SCALE GENOMIC DNA]</scope>
    <source>
        <strain evidence="4 5">DSM 18577</strain>
    </source>
</reference>
<evidence type="ECO:0000256" key="3">
    <source>
        <dbReference type="HAMAP-Rule" id="MF_01196"/>
    </source>
</evidence>
<dbReference type="Proteomes" id="UP000295565">
    <property type="component" value="Unassembled WGS sequence"/>
</dbReference>
<comment type="subunit">
    <text evidence="3">Homodimer. The ends of the coiled-coil dimer bind to each other, forming polymers. Interacts with FtsZ.</text>
</comment>
<feature type="coiled-coil region" evidence="3">
    <location>
        <begin position="6"/>
        <end position="54"/>
    </location>
</feature>
<organism evidence="4 5">
    <name type="scientific">Celerinatantimonas diazotrophica</name>
    <dbReference type="NCBI Taxonomy" id="412034"/>
    <lineage>
        <taxon>Bacteria</taxon>
        <taxon>Pseudomonadati</taxon>
        <taxon>Pseudomonadota</taxon>
        <taxon>Gammaproteobacteria</taxon>
        <taxon>Celerinatantimonadaceae</taxon>
        <taxon>Celerinatantimonas</taxon>
    </lineage>
</organism>
<keyword evidence="3 4" id="KW-0132">Cell division</keyword>
<keyword evidence="2 3" id="KW-0717">Septation</keyword>
<evidence type="ECO:0000313" key="4">
    <source>
        <dbReference type="EMBL" id="TCK46794.1"/>
    </source>
</evidence>
<protein>
    <recommendedName>
        <fullName evidence="3">Cell division protein ZapB</fullName>
    </recommendedName>
</protein>
<keyword evidence="3" id="KW-0963">Cytoplasm</keyword>
<keyword evidence="3" id="KW-0131">Cell cycle</keyword>
<dbReference type="OrthoDB" id="6554593at2"/>
<keyword evidence="5" id="KW-1185">Reference proteome</keyword>
<dbReference type="Gene3D" id="1.20.5.340">
    <property type="match status" value="1"/>
</dbReference>
<keyword evidence="1 3" id="KW-0175">Coiled coil</keyword>
<comment type="caution">
    <text evidence="4">The sequence shown here is derived from an EMBL/GenBank/DDBJ whole genome shotgun (WGS) entry which is preliminary data.</text>
</comment>